<gene>
    <name evidence="3" type="ORF">CCMP2556_LOCUS27692</name>
</gene>
<dbReference type="Gene3D" id="3.60.21.10">
    <property type="match status" value="1"/>
</dbReference>
<dbReference type="Proteomes" id="UP001642484">
    <property type="component" value="Unassembled WGS sequence"/>
</dbReference>
<dbReference type="SUPFAM" id="SSF47473">
    <property type="entry name" value="EF-hand"/>
    <property type="match status" value="1"/>
</dbReference>
<proteinExistence type="inferred from homology"/>
<evidence type="ECO:0000313" key="3">
    <source>
        <dbReference type="EMBL" id="CAK9055712.1"/>
    </source>
</evidence>
<evidence type="ECO:0000313" key="4">
    <source>
        <dbReference type="Proteomes" id="UP001642484"/>
    </source>
</evidence>
<feature type="domain" description="5'-Nucleotidase C-terminal" evidence="2">
    <location>
        <begin position="248"/>
        <end position="386"/>
    </location>
</feature>
<accession>A0ABP0MYG6</accession>
<dbReference type="InterPro" id="IPR011992">
    <property type="entry name" value="EF-hand-dom_pair"/>
</dbReference>
<evidence type="ECO:0000259" key="2">
    <source>
        <dbReference type="Pfam" id="PF02872"/>
    </source>
</evidence>
<sequence>MVDVMLESGVQFACFGNHEADVGLPALKKRLERWHERGGVWINTNMPDLLPELQLPSYASVVGLSKDGHNSRQVCLVGVCTKDPSLYNAPDDFGGAVYTALDCNEAALQKSQTLMEAHVEDTEAQKVDAVVALTHQDLEVDIELAKKATAAGIYAVLGGHDHTEYAMSHNGCALLKAGMDAKNAAVMDLFWNTEDTVPCVDSFQLISLSKFTSSKAVYRSVEKHMRKVWKMEREKALVHLTVFQTLMSSKDIRKKQTTLGSFLCSALRDELEVDCVLFDGGNIRGDRDYEPNPEHYLGSKWTFTLADLEQELPWSSEMVIIVLPGSQLSRAVQVSRTVKLGSGGFLQTDGGIHVDPTTSEVRCVGNETLDPSRIYRIGVMHASLAGMNDNPVFKEWSKTHIMPQEDSGKPAKELLKKQFARRMWDKMPEFHEINVSKTGILSREEVRNAYVQTFTRCAEAVDASMDQLLSVADADETGEVTPSNYEAIFRLPTWITLSHFTKEQAMSSKKSSSQQTKMGTFLCDALKSELEVDCVLFDGGNIRGNRDYNPQPGHHRGTKWAFTVADLRRELPWPSEMATVEMEGRHISEAVQCSRQQVVSPNRRLGSKVPNIAGLFKRIESSHQVEGGFLQCDSGMQVRRDYSVSHISNETLDPERRYKVAVLYNALMGMNQNPVFERWRSEPGHRVSMPCPLARELLMRHFLRRLWKLTQESLDIKQDEDISRDKLLAAISKVWPRAGGNTRRSLLRRLLATVVTEGGAGRGFKSSGITYKEYVKTLSKVEHELVEGKDYDKEINQQYLSGPHT</sequence>
<dbReference type="InterPro" id="IPR006179">
    <property type="entry name" value="5_nucleotidase/apyrase"/>
</dbReference>
<feature type="domain" description="5'-Nucleotidase C-terminal" evidence="2">
    <location>
        <begin position="504"/>
        <end position="669"/>
    </location>
</feature>
<protein>
    <recommendedName>
        <fullName evidence="2">5'-Nucleotidase C-terminal domain-containing protein</fullName>
    </recommendedName>
</protein>
<dbReference type="SUPFAM" id="SSF56300">
    <property type="entry name" value="Metallo-dependent phosphatases"/>
    <property type="match status" value="1"/>
</dbReference>
<dbReference type="Pfam" id="PF02872">
    <property type="entry name" value="5_nucleotid_C"/>
    <property type="match status" value="2"/>
</dbReference>
<comment type="caution">
    <text evidence="3">The sequence shown here is derived from an EMBL/GenBank/DDBJ whole genome shotgun (WGS) entry which is preliminary data.</text>
</comment>
<keyword evidence="4" id="KW-1185">Reference proteome</keyword>
<dbReference type="PRINTS" id="PR01607">
    <property type="entry name" value="APYRASEFAMLY"/>
</dbReference>
<name>A0ABP0MYG6_9DINO</name>
<organism evidence="3 4">
    <name type="scientific">Durusdinium trenchii</name>
    <dbReference type="NCBI Taxonomy" id="1381693"/>
    <lineage>
        <taxon>Eukaryota</taxon>
        <taxon>Sar</taxon>
        <taxon>Alveolata</taxon>
        <taxon>Dinophyceae</taxon>
        <taxon>Suessiales</taxon>
        <taxon>Symbiodiniaceae</taxon>
        <taxon>Durusdinium</taxon>
    </lineage>
</organism>
<dbReference type="PANTHER" id="PTHR11575:SF48">
    <property type="entry name" value="5'-NUCLEOTIDASE"/>
    <property type="match status" value="1"/>
</dbReference>
<comment type="similarity">
    <text evidence="1">Belongs to the 5'-nucleotidase family.</text>
</comment>
<reference evidence="3 4" key="1">
    <citation type="submission" date="2024-02" db="EMBL/GenBank/DDBJ databases">
        <authorList>
            <person name="Chen Y."/>
            <person name="Shah S."/>
            <person name="Dougan E. K."/>
            <person name="Thang M."/>
            <person name="Chan C."/>
        </authorList>
    </citation>
    <scope>NUCLEOTIDE SEQUENCE [LARGE SCALE GENOMIC DNA]</scope>
</reference>
<dbReference type="InterPro" id="IPR036907">
    <property type="entry name" value="5'-Nucleotdase_C_sf"/>
</dbReference>
<dbReference type="PANTHER" id="PTHR11575">
    <property type="entry name" value="5'-NUCLEOTIDASE-RELATED"/>
    <property type="match status" value="1"/>
</dbReference>
<dbReference type="EMBL" id="CAXAMN010020113">
    <property type="protein sequence ID" value="CAK9055712.1"/>
    <property type="molecule type" value="Genomic_DNA"/>
</dbReference>
<dbReference type="InterPro" id="IPR008334">
    <property type="entry name" value="5'-Nucleotdase_C"/>
</dbReference>
<dbReference type="InterPro" id="IPR029052">
    <property type="entry name" value="Metallo-depent_PP-like"/>
</dbReference>
<evidence type="ECO:0000256" key="1">
    <source>
        <dbReference type="ARBA" id="ARBA00006654"/>
    </source>
</evidence>
<dbReference type="SUPFAM" id="SSF55816">
    <property type="entry name" value="5'-nucleotidase (syn. UDP-sugar hydrolase), C-terminal domain"/>
    <property type="match status" value="2"/>
</dbReference>
<dbReference type="Gene3D" id="3.90.780.10">
    <property type="entry name" value="5'-Nucleotidase, C-terminal domain"/>
    <property type="match status" value="2"/>
</dbReference>